<proteinExistence type="predicted"/>
<dbReference type="InterPro" id="IPR020449">
    <property type="entry name" value="Tscrpt_reg_AraC-type_HTH"/>
</dbReference>
<evidence type="ECO:0000259" key="7">
    <source>
        <dbReference type="PROSITE" id="PS01124"/>
    </source>
</evidence>
<sequence>MMFKILIIEDEKPLLDKMVNNINWQKHGYQIFQAVNGLEALSILQDEDIDILVTDIQMPGLNGIELVNKLREDYRDIKVLIISGHAEFEYAQQLIRLGVNEYLLKPFRSQRLLEAVNEIRDGISRENKDKEELASLRNELSVYLNKNVRNDTLNWLTDDKFFENQSIIINNNQLYQLIKSGSEEELLKEVDHILKHIGGLKGDRQGLFILLNNLVLFTFQALKELGYDYQDMIKKIDNVYLEKVINGDNLLDLEKWLKDFFLDVNSMVTCPKNNQNEILIEEVKEHIKKNYQEGITLTELSQHFNVSSGYLSKLFLDYVGENFTDYLNMIRVNKAKELLKTTDKKIYQIADEIGFNDSFYFSSWFKRLVGVTPTTYRDNLEFL</sequence>
<dbReference type="PANTHER" id="PTHR43280:SF28">
    <property type="entry name" value="HTH-TYPE TRANSCRIPTIONAL ACTIVATOR RHAS"/>
    <property type="match status" value="1"/>
</dbReference>
<dbReference type="GO" id="GO:0003700">
    <property type="term" value="F:DNA-binding transcription factor activity"/>
    <property type="evidence" value="ECO:0007669"/>
    <property type="project" value="InterPro"/>
</dbReference>
<keyword evidence="4" id="KW-0804">Transcription</keyword>
<organism evidence="9 10">
    <name type="scientific">Iocasia fonsfrigidae</name>
    <dbReference type="NCBI Taxonomy" id="2682810"/>
    <lineage>
        <taxon>Bacteria</taxon>
        <taxon>Bacillati</taxon>
        <taxon>Bacillota</taxon>
        <taxon>Clostridia</taxon>
        <taxon>Halanaerobiales</taxon>
        <taxon>Halanaerobiaceae</taxon>
        <taxon>Iocasia</taxon>
    </lineage>
</organism>
<evidence type="ECO:0000256" key="4">
    <source>
        <dbReference type="ARBA" id="ARBA00023163"/>
    </source>
</evidence>
<feature type="domain" description="Response regulatory" evidence="8">
    <location>
        <begin position="4"/>
        <end position="120"/>
    </location>
</feature>
<dbReference type="KEGG" id="ifn:GM661_15350"/>
<dbReference type="SUPFAM" id="SSF52172">
    <property type="entry name" value="CheY-like"/>
    <property type="match status" value="1"/>
</dbReference>
<dbReference type="EMBL" id="CP046640">
    <property type="protein sequence ID" value="QTL99235.1"/>
    <property type="molecule type" value="Genomic_DNA"/>
</dbReference>
<dbReference type="PROSITE" id="PS01124">
    <property type="entry name" value="HTH_ARAC_FAMILY_2"/>
    <property type="match status" value="1"/>
</dbReference>
<feature type="domain" description="HTH araC/xylS-type" evidence="7">
    <location>
        <begin position="281"/>
        <end position="379"/>
    </location>
</feature>
<keyword evidence="2" id="KW-0805">Transcription regulation</keyword>
<evidence type="ECO:0000256" key="2">
    <source>
        <dbReference type="ARBA" id="ARBA00023015"/>
    </source>
</evidence>
<reference evidence="9" key="1">
    <citation type="submission" date="2019-12" db="EMBL/GenBank/DDBJ databases">
        <authorList>
            <person name="zhang j."/>
            <person name="sun C.M."/>
        </authorList>
    </citation>
    <scope>NUCLEOTIDE SEQUENCE</scope>
    <source>
        <strain evidence="9">NS-1</strain>
    </source>
</reference>
<dbReference type="Pfam" id="PF00072">
    <property type="entry name" value="Response_reg"/>
    <property type="match status" value="1"/>
</dbReference>
<evidence type="ECO:0000313" key="10">
    <source>
        <dbReference type="Proteomes" id="UP000665020"/>
    </source>
</evidence>
<dbReference type="Proteomes" id="UP000665020">
    <property type="component" value="Chromosome"/>
</dbReference>
<dbReference type="GO" id="GO:0043565">
    <property type="term" value="F:sequence-specific DNA binding"/>
    <property type="evidence" value="ECO:0007669"/>
    <property type="project" value="InterPro"/>
</dbReference>
<evidence type="ECO:0000259" key="8">
    <source>
        <dbReference type="PROSITE" id="PS50110"/>
    </source>
</evidence>
<evidence type="ECO:0000256" key="3">
    <source>
        <dbReference type="ARBA" id="ARBA00023125"/>
    </source>
</evidence>
<evidence type="ECO:0000256" key="5">
    <source>
        <dbReference type="ARBA" id="ARBA00024867"/>
    </source>
</evidence>
<keyword evidence="6" id="KW-0597">Phosphoprotein</keyword>
<dbReference type="SMART" id="SM00342">
    <property type="entry name" value="HTH_ARAC"/>
    <property type="match status" value="1"/>
</dbReference>
<keyword evidence="10" id="KW-1185">Reference proteome</keyword>
<accession>A0A8A7KGM4</accession>
<gene>
    <name evidence="9" type="ORF">GM661_15350</name>
</gene>
<dbReference type="Gene3D" id="3.40.50.2300">
    <property type="match status" value="1"/>
</dbReference>
<dbReference type="PROSITE" id="PS50110">
    <property type="entry name" value="RESPONSE_REGULATORY"/>
    <property type="match status" value="1"/>
</dbReference>
<dbReference type="InterPro" id="IPR009057">
    <property type="entry name" value="Homeodomain-like_sf"/>
</dbReference>
<dbReference type="InterPro" id="IPR018062">
    <property type="entry name" value="HTH_AraC-typ_CS"/>
</dbReference>
<dbReference type="PANTHER" id="PTHR43280">
    <property type="entry name" value="ARAC-FAMILY TRANSCRIPTIONAL REGULATOR"/>
    <property type="match status" value="1"/>
</dbReference>
<evidence type="ECO:0000256" key="1">
    <source>
        <dbReference type="ARBA" id="ARBA00018672"/>
    </source>
</evidence>
<feature type="modified residue" description="4-aspartylphosphate" evidence="6">
    <location>
        <position position="55"/>
    </location>
</feature>
<dbReference type="Gene3D" id="1.10.10.60">
    <property type="entry name" value="Homeodomain-like"/>
    <property type="match status" value="2"/>
</dbReference>
<evidence type="ECO:0000256" key="6">
    <source>
        <dbReference type="PROSITE-ProRule" id="PRU00169"/>
    </source>
</evidence>
<dbReference type="PROSITE" id="PS00041">
    <property type="entry name" value="HTH_ARAC_FAMILY_1"/>
    <property type="match status" value="1"/>
</dbReference>
<dbReference type="GO" id="GO:0000160">
    <property type="term" value="P:phosphorelay signal transduction system"/>
    <property type="evidence" value="ECO:0007669"/>
    <property type="project" value="InterPro"/>
</dbReference>
<dbReference type="PRINTS" id="PR00032">
    <property type="entry name" value="HTHARAC"/>
</dbReference>
<dbReference type="Pfam" id="PF12833">
    <property type="entry name" value="HTH_18"/>
    <property type="match status" value="1"/>
</dbReference>
<dbReference type="InterPro" id="IPR018060">
    <property type="entry name" value="HTH_AraC"/>
</dbReference>
<dbReference type="CDD" id="cd17536">
    <property type="entry name" value="REC_YesN-like"/>
    <property type="match status" value="1"/>
</dbReference>
<dbReference type="InterPro" id="IPR001789">
    <property type="entry name" value="Sig_transdc_resp-reg_receiver"/>
</dbReference>
<name>A0A8A7KGM4_9FIRM</name>
<dbReference type="AlphaFoldDB" id="A0A8A7KGM4"/>
<dbReference type="InterPro" id="IPR011006">
    <property type="entry name" value="CheY-like_superfamily"/>
</dbReference>
<comment type="function">
    <text evidence="5">May play the central regulatory role in sporulation. It may be an element of the effector pathway responsible for the activation of sporulation genes in response to nutritional stress. Spo0A may act in concert with spo0H (a sigma factor) to control the expression of some genes that are critical to the sporulation process.</text>
</comment>
<protein>
    <recommendedName>
        <fullName evidence="1">Stage 0 sporulation protein A homolog</fullName>
    </recommendedName>
</protein>
<dbReference type="SUPFAM" id="SSF46689">
    <property type="entry name" value="Homeodomain-like"/>
    <property type="match status" value="2"/>
</dbReference>
<keyword evidence="3" id="KW-0238">DNA-binding</keyword>
<dbReference type="SMART" id="SM00448">
    <property type="entry name" value="REC"/>
    <property type="match status" value="1"/>
</dbReference>
<evidence type="ECO:0000313" key="9">
    <source>
        <dbReference type="EMBL" id="QTL99235.1"/>
    </source>
</evidence>